<reference evidence="1" key="1">
    <citation type="journal article" date="2015" name="Nature">
        <title>Complex archaea that bridge the gap between prokaryotes and eukaryotes.</title>
        <authorList>
            <person name="Spang A."/>
            <person name="Saw J.H."/>
            <person name="Jorgensen S.L."/>
            <person name="Zaremba-Niedzwiedzka K."/>
            <person name="Martijn J."/>
            <person name="Lind A.E."/>
            <person name="van Eijk R."/>
            <person name="Schleper C."/>
            <person name="Guy L."/>
            <person name="Ettema T.J."/>
        </authorList>
    </citation>
    <scope>NUCLEOTIDE SEQUENCE</scope>
</reference>
<dbReference type="SUPFAM" id="SSF53383">
    <property type="entry name" value="PLP-dependent transferases"/>
    <property type="match status" value="1"/>
</dbReference>
<comment type="caution">
    <text evidence="1">The sequence shown here is derived from an EMBL/GenBank/DDBJ whole genome shotgun (WGS) entry which is preliminary data.</text>
</comment>
<dbReference type="GO" id="GO:0008483">
    <property type="term" value="F:transaminase activity"/>
    <property type="evidence" value="ECO:0007669"/>
    <property type="project" value="TreeGrafter"/>
</dbReference>
<evidence type="ECO:0000313" key="1">
    <source>
        <dbReference type="EMBL" id="KKK81330.1"/>
    </source>
</evidence>
<dbReference type="PANTHER" id="PTHR30244">
    <property type="entry name" value="TRANSAMINASE"/>
    <property type="match status" value="1"/>
</dbReference>
<dbReference type="PANTHER" id="PTHR30244:SF34">
    <property type="entry name" value="DTDP-4-AMINO-4,6-DIDEOXYGALACTOSE TRANSAMINASE"/>
    <property type="match status" value="1"/>
</dbReference>
<dbReference type="InterPro" id="IPR015421">
    <property type="entry name" value="PyrdxlP-dep_Trfase_major"/>
</dbReference>
<accession>A0A0F8Z5N7</accession>
<gene>
    <name evidence="1" type="ORF">LCGC14_2814520</name>
</gene>
<dbReference type="GO" id="GO:0000271">
    <property type="term" value="P:polysaccharide biosynthetic process"/>
    <property type="evidence" value="ECO:0007669"/>
    <property type="project" value="TreeGrafter"/>
</dbReference>
<organism evidence="1">
    <name type="scientific">marine sediment metagenome</name>
    <dbReference type="NCBI Taxonomy" id="412755"/>
    <lineage>
        <taxon>unclassified sequences</taxon>
        <taxon>metagenomes</taxon>
        <taxon>ecological metagenomes</taxon>
    </lineage>
</organism>
<dbReference type="InterPro" id="IPR000653">
    <property type="entry name" value="DegT/StrS_aminotransferase"/>
</dbReference>
<dbReference type="Pfam" id="PF01041">
    <property type="entry name" value="DegT_DnrJ_EryC1"/>
    <property type="match status" value="1"/>
</dbReference>
<dbReference type="Gene3D" id="3.40.640.10">
    <property type="entry name" value="Type I PLP-dependent aspartate aminotransferase-like (Major domain)"/>
    <property type="match status" value="1"/>
</dbReference>
<dbReference type="InterPro" id="IPR015424">
    <property type="entry name" value="PyrdxlP-dep_Trfase"/>
</dbReference>
<dbReference type="GO" id="GO:0030170">
    <property type="term" value="F:pyridoxal phosphate binding"/>
    <property type="evidence" value="ECO:0007669"/>
    <property type="project" value="TreeGrafter"/>
</dbReference>
<dbReference type="AlphaFoldDB" id="A0A0F8Z5N7"/>
<protein>
    <submittedName>
        <fullName evidence="1">Uncharacterized protein</fullName>
    </submittedName>
</protein>
<dbReference type="EMBL" id="LAZR01053170">
    <property type="protein sequence ID" value="KKK81330.1"/>
    <property type="molecule type" value="Genomic_DNA"/>
</dbReference>
<sequence length="77" mass="8473">MSFISTANCVILAGAKPIFADIEEFSLGLDSEDVKARITKKTKAIIPMHYGGKVCKNIEVLKEIADDYNLKLIEDNA</sequence>
<feature type="non-terminal residue" evidence="1">
    <location>
        <position position="77"/>
    </location>
</feature>
<proteinExistence type="predicted"/>
<name>A0A0F8Z5N7_9ZZZZ</name>